<dbReference type="EMBL" id="LT629791">
    <property type="protein sequence ID" value="SDU50878.1"/>
    <property type="molecule type" value="Genomic_DNA"/>
</dbReference>
<dbReference type="SMART" id="SM00829">
    <property type="entry name" value="PKS_ER"/>
    <property type="match status" value="1"/>
</dbReference>
<reference evidence="9" key="1">
    <citation type="submission" date="2016-10" db="EMBL/GenBank/DDBJ databases">
        <authorList>
            <person name="Varghese N."/>
            <person name="Submissions S."/>
        </authorList>
    </citation>
    <scope>NUCLEOTIDE SEQUENCE [LARGE SCALE GENOMIC DNA]</scope>
    <source>
        <strain evidence="9">DSM 45079</strain>
    </source>
</reference>
<evidence type="ECO:0000256" key="4">
    <source>
        <dbReference type="ARBA" id="ARBA00023002"/>
    </source>
</evidence>
<feature type="active site" description="Charge relay system" evidence="6">
    <location>
        <position position="43"/>
    </location>
</feature>
<feature type="binding site" evidence="6">
    <location>
        <position position="63"/>
    </location>
    <ligand>
        <name>Zn(2+)</name>
        <dbReference type="ChEBI" id="CHEBI:29105"/>
        <label>1</label>
        <note>catalytic</note>
    </ligand>
</feature>
<evidence type="ECO:0000313" key="8">
    <source>
        <dbReference type="EMBL" id="SDU50878.1"/>
    </source>
</evidence>
<feature type="domain" description="Enoyl reductase (ER)" evidence="7">
    <location>
        <begin position="10"/>
        <end position="338"/>
    </location>
</feature>
<comment type="cofactor">
    <cofactor evidence="6">
        <name>Zn(2+)</name>
        <dbReference type="ChEBI" id="CHEBI:29105"/>
    </cofactor>
    <text evidence="6">Binds 2 Zn(2+) ions per subunit.</text>
</comment>
<feature type="binding site" evidence="6">
    <location>
        <position position="38"/>
    </location>
    <ligand>
        <name>Zn(2+)</name>
        <dbReference type="ChEBI" id="CHEBI:29105"/>
        <label>1</label>
        <note>catalytic</note>
    </ligand>
</feature>
<dbReference type="InterPro" id="IPR020843">
    <property type="entry name" value="ER"/>
</dbReference>
<evidence type="ECO:0000256" key="6">
    <source>
        <dbReference type="HAMAP-Rule" id="MF_00627"/>
    </source>
</evidence>
<protein>
    <recommendedName>
        <fullName evidence="6">L-threonine 3-dehydrogenase</fullName>
        <shortName evidence="6">TDH</shortName>
        <ecNumber evidence="6">1.1.1.103</ecNumber>
    </recommendedName>
</protein>
<comment type="pathway">
    <text evidence="6">Amino-acid degradation; L-threonine degradation via oxydo-reductase pathway; glycine from L-threonine: step 1/2.</text>
</comment>
<feature type="binding site" evidence="6">
    <location>
        <position position="96"/>
    </location>
    <ligand>
        <name>Zn(2+)</name>
        <dbReference type="ChEBI" id="CHEBI:29105"/>
        <label>2</label>
    </ligand>
</feature>
<evidence type="ECO:0000259" key="7">
    <source>
        <dbReference type="SMART" id="SM00829"/>
    </source>
</evidence>
<dbReference type="OrthoDB" id="9797931at2"/>
<feature type="binding site" evidence="6">
    <location>
        <position position="200"/>
    </location>
    <ligand>
        <name>NAD(+)</name>
        <dbReference type="ChEBI" id="CHEBI:57540"/>
    </ligand>
</feature>
<organism evidence="8 9">
    <name type="scientific">Jiangella alkaliphila</name>
    <dbReference type="NCBI Taxonomy" id="419479"/>
    <lineage>
        <taxon>Bacteria</taxon>
        <taxon>Bacillati</taxon>
        <taxon>Actinomycetota</taxon>
        <taxon>Actinomycetes</taxon>
        <taxon>Jiangellales</taxon>
        <taxon>Jiangellaceae</taxon>
        <taxon>Jiangella</taxon>
    </lineage>
</organism>
<dbReference type="PANTHER" id="PTHR43401:SF2">
    <property type="entry name" value="L-THREONINE 3-DEHYDROGENASE"/>
    <property type="match status" value="1"/>
</dbReference>
<dbReference type="SUPFAM" id="SSF50129">
    <property type="entry name" value="GroES-like"/>
    <property type="match status" value="1"/>
</dbReference>
<comment type="subunit">
    <text evidence="6">Homotetramer.</text>
</comment>
<dbReference type="PROSITE" id="PS00059">
    <property type="entry name" value="ADH_ZINC"/>
    <property type="match status" value="1"/>
</dbReference>
<dbReference type="InterPro" id="IPR011032">
    <property type="entry name" value="GroES-like_sf"/>
</dbReference>
<accession>A0A1H2J493</accession>
<evidence type="ECO:0000313" key="9">
    <source>
        <dbReference type="Proteomes" id="UP000182977"/>
    </source>
</evidence>
<feature type="binding site" evidence="6">
    <location>
        <begin position="262"/>
        <end position="264"/>
    </location>
    <ligand>
        <name>NAD(+)</name>
        <dbReference type="ChEBI" id="CHEBI:57540"/>
    </ligand>
</feature>
<dbReference type="Pfam" id="PF08240">
    <property type="entry name" value="ADH_N"/>
    <property type="match status" value="1"/>
</dbReference>
<feature type="binding site" evidence="6">
    <location>
        <begin position="286"/>
        <end position="287"/>
    </location>
    <ligand>
        <name>NAD(+)</name>
        <dbReference type="ChEBI" id="CHEBI:57540"/>
    </ligand>
</feature>
<evidence type="ECO:0000256" key="3">
    <source>
        <dbReference type="ARBA" id="ARBA00022833"/>
    </source>
</evidence>
<dbReference type="GO" id="GO:0019518">
    <property type="term" value="P:L-threonine catabolic process to glycine"/>
    <property type="evidence" value="ECO:0007669"/>
    <property type="project" value="UniProtKB-UniPathway"/>
</dbReference>
<dbReference type="GO" id="GO:0008270">
    <property type="term" value="F:zinc ion binding"/>
    <property type="evidence" value="ECO:0007669"/>
    <property type="project" value="UniProtKB-UniRule"/>
</dbReference>
<feature type="binding site" evidence="6">
    <location>
        <position position="99"/>
    </location>
    <ligand>
        <name>Zn(2+)</name>
        <dbReference type="ChEBI" id="CHEBI:29105"/>
        <label>2</label>
    </ligand>
</feature>
<keyword evidence="5 6" id="KW-0520">NAD</keyword>
<dbReference type="InterPro" id="IPR002328">
    <property type="entry name" value="ADH_Zn_CS"/>
</dbReference>
<dbReference type="InterPro" id="IPR013154">
    <property type="entry name" value="ADH-like_N"/>
</dbReference>
<gene>
    <name evidence="6" type="primary">tdh</name>
    <name evidence="8" type="ORF">SAMN04488563_2259</name>
</gene>
<feature type="binding site" evidence="6">
    <location>
        <position position="93"/>
    </location>
    <ligand>
        <name>Zn(2+)</name>
        <dbReference type="ChEBI" id="CHEBI:29105"/>
        <label>2</label>
    </ligand>
</feature>
<sequence>MRALVKAGPGAGLELTDVAMPVAGAGEALVRVLRTGICGTDLHIVNWDPWAQANIRPPLVVGHEFVGEVVEVGPGSRGVQVGDLVSGEGHIVCERCRHCRAGQRHLCPNTEGIGVHRDGAFAEFIVMPAGNLWRHPDGIDLDAAAIFDPFGNAVHTALKFPVHGEDVLVAGAGPIGIMAALVAKHAGARNVVITDVNPYRLQLADRLGAGTSVDVRSTSLEEVRQQLGMAEGFDVGMEMSGDPTALHDMIESMANGGRIAMLGLPSKESSVDWSRIVLRMLTISGIYGREMYETWYQASVLVAAGVDIARVVTHRFASTEHEAAFEAAASGHSGKVIIEWAQR</sequence>
<comment type="subcellular location">
    <subcellularLocation>
        <location evidence="6">Cytoplasm</location>
    </subcellularLocation>
</comment>
<feature type="binding site" evidence="6">
    <location>
        <position position="175"/>
    </location>
    <ligand>
        <name>NAD(+)</name>
        <dbReference type="ChEBI" id="CHEBI:57540"/>
    </ligand>
</feature>
<feature type="site" description="Important for catalytic activity for the proton relay mechanism but does not participate directly in the coordination of zinc atom" evidence="6">
    <location>
        <position position="148"/>
    </location>
</feature>
<feature type="active site" description="Charge relay system" evidence="6">
    <location>
        <position position="40"/>
    </location>
</feature>
<evidence type="ECO:0000256" key="2">
    <source>
        <dbReference type="ARBA" id="ARBA00022723"/>
    </source>
</evidence>
<dbReference type="SUPFAM" id="SSF51735">
    <property type="entry name" value="NAD(P)-binding Rossmann-fold domains"/>
    <property type="match status" value="1"/>
</dbReference>
<dbReference type="Gene3D" id="3.40.50.720">
    <property type="entry name" value="NAD(P)-binding Rossmann-like Domain"/>
    <property type="match status" value="1"/>
</dbReference>
<proteinExistence type="inferred from homology"/>
<comment type="function">
    <text evidence="6">Catalyzes the NAD(+)-dependent oxidation of L-threonine to 2-amino-3-ketobutyrate.</text>
</comment>
<keyword evidence="2 6" id="KW-0479">Metal-binding</keyword>
<dbReference type="STRING" id="419479.SAMN04488563_2259"/>
<dbReference type="InterPro" id="IPR050129">
    <property type="entry name" value="Zn_alcohol_dh"/>
</dbReference>
<feature type="binding site" evidence="6">
    <location>
        <position position="195"/>
    </location>
    <ligand>
        <name>NAD(+)</name>
        <dbReference type="ChEBI" id="CHEBI:57540"/>
    </ligand>
</feature>
<dbReference type="NCBIfam" id="NF003808">
    <property type="entry name" value="PRK05396.1"/>
    <property type="match status" value="1"/>
</dbReference>
<feature type="binding site" evidence="6">
    <location>
        <position position="64"/>
    </location>
    <ligand>
        <name>Zn(2+)</name>
        <dbReference type="ChEBI" id="CHEBI:29105"/>
        <label>1</label>
        <note>catalytic</note>
    </ligand>
</feature>
<name>A0A1H2J493_9ACTN</name>
<feature type="binding site" evidence="6">
    <location>
        <position position="107"/>
    </location>
    <ligand>
        <name>Zn(2+)</name>
        <dbReference type="ChEBI" id="CHEBI:29105"/>
        <label>2</label>
    </ligand>
</feature>
<dbReference type="InterPro" id="IPR013149">
    <property type="entry name" value="ADH-like_C"/>
</dbReference>
<dbReference type="PANTHER" id="PTHR43401">
    <property type="entry name" value="L-THREONINE 3-DEHYDROGENASE"/>
    <property type="match status" value="1"/>
</dbReference>
<keyword evidence="1 6" id="KW-0963">Cytoplasm</keyword>
<dbReference type="InterPro" id="IPR036291">
    <property type="entry name" value="NAD(P)-bd_dom_sf"/>
</dbReference>
<dbReference type="Gene3D" id="3.90.180.10">
    <property type="entry name" value="Medium-chain alcohol dehydrogenases, catalytic domain"/>
    <property type="match status" value="1"/>
</dbReference>
<evidence type="ECO:0000256" key="5">
    <source>
        <dbReference type="ARBA" id="ARBA00023027"/>
    </source>
</evidence>
<dbReference type="AlphaFoldDB" id="A0A1H2J493"/>
<dbReference type="GO" id="GO:0005737">
    <property type="term" value="C:cytoplasm"/>
    <property type="evidence" value="ECO:0007669"/>
    <property type="project" value="UniProtKB-SubCell"/>
</dbReference>
<keyword evidence="4 6" id="KW-0560">Oxidoreductase</keyword>
<dbReference type="Pfam" id="PF00107">
    <property type="entry name" value="ADH_zinc_N"/>
    <property type="match status" value="1"/>
</dbReference>
<evidence type="ECO:0000256" key="1">
    <source>
        <dbReference type="ARBA" id="ARBA00022490"/>
    </source>
</evidence>
<dbReference type="UniPathway" id="UPA00046">
    <property type="reaction ID" value="UER00505"/>
</dbReference>
<dbReference type="Proteomes" id="UP000182977">
    <property type="component" value="Chromosome I"/>
</dbReference>
<dbReference type="EC" id="1.1.1.103" evidence="6"/>
<comment type="catalytic activity">
    <reaction evidence="6">
        <text>L-threonine + NAD(+) = (2S)-2-amino-3-oxobutanoate + NADH + H(+)</text>
        <dbReference type="Rhea" id="RHEA:13161"/>
        <dbReference type="ChEBI" id="CHEBI:15378"/>
        <dbReference type="ChEBI" id="CHEBI:57540"/>
        <dbReference type="ChEBI" id="CHEBI:57926"/>
        <dbReference type="ChEBI" id="CHEBI:57945"/>
        <dbReference type="ChEBI" id="CHEBI:78948"/>
        <dbReference type="EC" id="1.1.1.103"/>
    </reaction>
</comment>
<dbReference type="InterPro" id="IPR004627">
    <property type="entry name" value="L-Threonine_3-DHase"/>
</dbReference>
<dbReference type="GO" id="GO:0008743">
    <property type="term" value="F:L-threonine 3-dehydrogenase activity"/>
    <property type="evidence" value="ECO:0007669"/>
    <property type="project" value="UniProtKB-UniRule"/>
</dbReference>
<dbReference type="HAMAP" id="MF_00627">
    <property type="entry name" value="Thr_dehydrog"/>
    <property type="match status" value="1"/>
</dbReference>
<keyword evidence="9" id="KW-1185">Reference proteome</keyword>
<comment type="similarity">
    <text evidence="6">Belongs to the zinc-containing alcohol dehydrogenase family.</text>
</comment>
<keyword evidence="3 6" id="KW-0862">Zinc</keyword>
<dbReference type="RefSeq" id="WP_046770837.1">
    <property type="nucleotide sequence ID" value="NZ_LBMC01000037.1"/>
</dbReference>